<feature type="domain" description="Ig-like" evidence="3">
    <location>
        <begin position="116"/>
        <end position="216"/>
    </location>
</feature>
<feature type="chain" id="PRO_5043740690" description="Ig-like domain-containing protein" evidence="2">
    <location>
        <begin position="26"/>
        <end position="226"/>
    </location>
</feature>
<dbReference type="EMBL" id="CAVLGL010000159">
    <property type="protein sequence ID" value="CAK1604327.1"/>
    <property type="molecule type" value="Genomic_DNA"/>
</dbReference>
<accession>A0AAV1MC38</accession>
<dbReference type="PANTHER" id="PTHR10075">
    <property type="entry name" value="BASIGIN RELATED"/>
    <property type="match status" value="1"/>
</dbReference>
<evidence type="ECO:0000256" key="1">
    <source>
        <dbReference type="ARBA" id="ARBA00023319"/>
    </source>
</evidence>
<dbReference type="InterPro" id="IPR007110">
    <property type="entry name" value="Ig-like_dom"/>
</dbReference>
<dbReference type="GO" id="GO:0098632">
    <property type="term" value="F:cell-cell adhesion mediator activity"/>
    <property type="evidence" value="ECO:0007669"/>
    <property type="project" value="TreeGrafter"/>
</dbReference>
<evidence type="ECO:0000313" key="4">
    <source>
        <dbReference type="EMBL" id="CAK1604327.1"/>
    </source>
</evidence>
<name>A0AAV1MC38_9NEOP</name>
<evidence type="ECO:0000256" key="2">
    <source>
        <dbReference type="SAM" id="SignalP"/>
    </source>
</evidence>
<dbReference type="PROSITE" id="PS50835">
    <property type="entry name" value="IG_LIKE"/>
    <property type="match status" value="2"/>
</dbReference>
<sequence>MARASFCLSVALTHLFLAIVVPSNAQNEEMDQPELLYDVRANFTLRCELHNDNSLAYVWTKNDTNVVDIWDLKDRYKLVHVGAEFIMPRSVEDDFGNYTCGLSGTETVQRWAVRGRAFTKLPANTNVVEGQKLKLQCKVVGKPYPRVVWTFSNASEGENANDVRAALGERVILRRSAQGVEYGELLLDAELRSVAGLYSCVAPVGAAGAANVATTTLRVKDMYAAL</sequence>
<dbReference type="GO" id="GO:0070593">
    <property type="term" value="P:dendrite self-avoidance"/>
    <property type="evidence" value="ECO:0007669"/>
    <property type="project" value="TreeGrafter"/>
</dbReference>
<dbReference type="PANTHER" id="PTHR10075:SF104">
    <property type="entry name" value="BASIGIN, ISOFORM G"/>
    <property type="match status" value="1"/>
</dbReference>
<keyword evidence="1" id="KW-0393">Immunoglobulin domain</keyword>
<dbReference type="GO" id="GO:0007156">
    <property type="term" value="P:homophilic cell adhesion via plasma membrane adhesion molecules"/>
    <property type="evidence" value="ECO:0007669"/>
    <property type="project" value="TreeGrafter"/>
</dbReference>
<dbReference type="GO" id="GO:0007411">
    <property type="term" value="P:axon guidance"/>
    <property type="evidence" value="ECO:0007669"/>
    <property type="project" value="TreeGrafter"/>
</dbReference>
<comment type="caution">
    <text evidence="4">The sequence shown here is derived from an EMBL/GenBank/DDBJ whole genome shotgun (WGS) entry which is preliminary data.</text>
</comment>
<gene>
    <name evidence="4" type="ORF">PARMNEM_LOCUS22559</name>
</gene>
<evidence type="ECO:0000313" key="5">
    <source>
        <dbReference type="Proteomes" id="UP001314205"/>
    </source>
</evidence>
<reference evidence="4 5" key="1">
    <citation type="submission" date="2023-11" db="EMBL/GenBank/DDBJ databases">
        <authorList>
            <person name="Hedman E."/>
            <person name="Englund M."/>
            <person name="Stromberg M."/>
            <person name="Nyberg Akerstrom W."/>
            <person name="Nylinder S."/>
            <person name="Jareborg N."/>
            <person name="Kallberg Y."/>
            <person name="Kronander E."/>
        </authorList>
    </citation>
    <scope>NUCLEOTIDE SEQUENCE [LARGE SCALE GENOMIC DNA]</scope>
</reference>
<dbReference type="SUPFAM" id="SSF48726">
    <property type="entry name" value="Immunoglobulin"/>
    <property type="match status" value="2"/>
</dbReference>
<dbReference type="GO" id="GO:0005886">
    <property type="term" value="C:plasma membrane"/>
    <property type="evidence" value="ECO:0007669"/>
    <property type="project" value="TreeGrafter"/>
</dbReference>
<feature type="signal peptide" evidence="2">
    <location>
        <begin position="1"/>
        <end position="25"/>
    </location>
</feature>
<keyword evidence="5" id="KW-1185">Reference proteome</keyword>
<dbReference type="SMART" id="SM00409">
    <property type="entry name" value="IG"/>
    <property type="match status" value="2"/>
</dbReference>
<dbReference type="Gene3D" id="2.60.40.10">
    <property type="entry name" value="Immunoglobulins"/>
    <property type="match status" value="2"/>
</dbReference>
<dbReference type="CDD" id="cd00096">
    <property type="entry name" value="Ig"/>
    <property type="match status" value="1"/>
</dbReference>
<evidence type="ECO:0000259" key="3">
    <source>
        <dbReference type="PROSITE" id="PS50835"/>
    </source>
</evidence>
<dbReference type="Proteomes" id="UP001314205">
    <property type="component" value="Unassembled WGS sequence"/>
</dbReference>
<proteinExistence type="predicted"/>
<dbReference type="GO" id="GO:0030424">
    <property type="term" value="C:axon"/>
    <property type="evidence" value="ECO:0007669"/>
    <property type="project" value="TreeGrafter"/>
</dbReference>
<dbReference type="InterPro" id="IPR003599">
    <property type="entry name" value="Ig_sub"/>
</dbReference>
<dbReference type="InterPro" id="IPR036179">
    <property type="entry name" value="Ig-like_dom_sf"/>
</dbReference>
<organism evidence="4 5">
    <name type="scientific">Parnassius mnemosyne</name>
    <name type="common">clouded apollo</name>
    <dbReference type="NCBI Taxonomy" id="213953"/>
    <lineage>
        <taxon>Eukaryota</taxon>
        <taxon>Metazoa</taxon>
        <taxon>Ecdysozoa</taxon>
        <taxon>Arthropoda</taxon>
        <taxon>Hexapoda</taxon>
        <taxon>Insecta</taxon>
        <taxon>Pterygota</taxon>
        <taxon>Neoptera</taxon>
        <taxon>Endopterygota</taxon>
        <taxon>Lepidoptera</taxon>
        <taxon>Glossata</taxon>
        <taxon>Ditrysia</taxon>
        <taxon>Papilionoidea</taxon>
        <taxon>Papilionidae</taxon>
        <taxon>Parnassiinae</taxon>
        <taxon>Parnassini</taxon>
        <taxon>Parnassius</taxon>
        <taxon>Driopa</taxon>
    </lineage>
</organism>
<protein>
    <recommendedName>
        <fullName evidence="3">Ig-like domain-containing protein</fullName>
    </recommendedName>
</protein>
<dbReference type="AlphaFoldDB" id="A0AAV1MC38"/>
<dbReference type="InterPro" id="IPR013783">
    <property type="entry name" value="Ig-like_fold"/>
</dbReference>
<keyword evidence="2" id="KW-0732">Signal</keyword>
<dbReference type="Pfam" id="PF13927">
    <property type="entry name" value="Ig_3"/>
    <property type="match status" value="1"/>
</dbReference>
<feature type="domain" description="Ig-like" evidence="3">
    <location>
        <begin position="22"/>
        <end position="100"/>
    </location>
</feature>